<evidence type="ECO:0000256" key="10">
    <source>
        <dbReference type="ARBA" id="ARBA00048988"/>
    </source>
</evidence>
<dbReference type="InterPro" id="IPR014016">
    <property type="entry name" value="UvrD-like_ATP-bd"/>
</dbReference>
<dbReference type="CDD" id="cd17932">
    <property type="entry name" value="DEXQc_UvrD"/>
    <property type="match status" value="1"/>
</dbReference>
<dbReference type="Gene3D" id="1.10.10.160">
    <property type="match status" value="1"/>
</dbReference>
<dbReference type="RefSeq" id="WP_126704670.1">
    <property type="nucleotide sequence ID" value="NZ_CP034593.1"/>
</dbReference>
<dbReference type="PROSITE" id="PS51198">
    <property type="entry name" value="UVRD_HELICASE_ATP_BIND"/>
    <property type="match status" value="1"/>
</dbReference>
<comment type="catalytic activity">
    <reaction evidence="10">
        <text>ATP + H2O = ADP + phosphate + H(+)</text>
        <dbReference type="Rhea" id="RHEA:13065"/>
        <dbReference type="ChEBI" id="CHEBI:15377"/>
        <dbReference type="ChEBI" id="CHEBI:15378"/>
        <dbReference type="ChEBI" id="CHEBI:30616"/>
        <dbReference type="ChEBI" id="CHEBI:43474"/>
        <dbReference type="ChEBI" id="CHEBI:456216"/>
        <dbReference type="EC" id="5.6.2.4"/>
    </reaction>
</comment>
<protein>
    <recommendedName>
        <fullName evidence="9">DNA 3'-5' helicase</fullName>
        <ecNumber evidence="9">5.6.2.4</ecNumber>
    </recommendedName>
</protein>
<evidence type="ECO:0000256" key="12">
    <source>
        <dbReference type="SAM" id="MobiDB-lite"/>
    </source>
</evidence>
<feature type="compositionally biased region" description="Basic and acidic residues" evidence="12">
    <location>
        <begin position="1"/>
        <end position="12"/>
    </location>
</feature>
<keyword evidence="7" id="KW-0413">Isomerase</keyword>
<dbReference type="Gene3D" id="1.10.486.10">
    <property type="entry name" value="PCRA, domain 4"/>
    <property type="match status" value="1"/>
</dbReference>
<evidence type="ECO:0000313" key="16">
    <source>
        <dbReference type="Proteomes" id="UP000280344"/>
    </source>
</evidence>
<keyword evidence="5 11" id="KW-0067">ATP-binding</keyword>
<reference evidence="15 16" key="1">
    <citation type="submission" date="2018-12" db="EMBL/GenBank/DDBJ databases">
        <title>Complete genome sequence of Flaviflexus sp. H23T48.</title>
        <authorList>
            <person name="Bae J.-W."/>
            <person name="Lee J.-Y."/>
        </authorList>
    </citation>
    <scope>NUCLEOTIDE SEQUENCE [LARGE SCALE GENOMIC DNA]</scope>
    <source>
        <strain evidence="15 16">H23T48</strain>
    </source>
</reference>
<comment type="similarity">
    <text evidence="1">Belongs to the helicase family. UvrD subfamily.</text>
</comment>
<dbReference type="SUPFAM" id="SSF52540">
    <property type="entry name" value="P-loop containing nucleoside triphosphate hydrolases"/>
    <property type="match status" value="1"/>
</dbReference>
<name>A0A3Q9G557_9ACTO</name>
<gene>
    <name evidence="15" type="ORF">EJ997_11505</name>
</gene>
<dbReference type="PROSITE" id="PS51217">
    <property type="entry name" value="UVRD_HELICASE_CTER"/>
    <property type="match status" value="1"/>
</dbReference>
<accession>A0A3Q9G557</accession>
<evidence type="ECO:0000256" key="8">
    <source>
        <dbReference type="ARBA" id="ARBA00034617"/>
    </source>
</evidence>
<feature type="region of interest" description="Disordered" evidence="12">
    <location>
        <begin position="1"/>
        <end position="24"/>
    </location>
</feature>
<proteinExistence type="inferred from homology"/>
<dbReference type="PANTHER" id="PTHR11070:SF2">
    <property type="entry name" value="ATP-DEPENDENT DNA HELICASE SRS2"/>
    <property type="match status" value="1"/>
</dbReference>
<keyword evidence="3 11" id="KW-0378">Hydrolase</keyword>
<dbReference type="EMBL" id="CP034593">
    <property type="protein sequence ID" value="AZQ77868.1"/>
    <property type="molecule type" value="Genomic_DNA"/>
</dbReference>
<dbReference type="InterPro" id="IPR000212">
    <property type="entry name" value="DNA_helicase_UvrD/REP"/>
</dbReference>
<dbReference type="GO" id="GO:0043138">
    <property type="term" value="F:3'-5' DNA helicase activity"/>
    <property type="evidence" value="ECO:0007669"/>
    <property type="project" value="UniProtKB-EC"/>
</dbReference>
<dbReference type="InterPro" id="IPR027417">
    <property type="entry name" value="P-loop_NTPase"/>
</dbReference>
<evidence type="ECO:0000256" key="3">
    <source>
        <dbReference type="ARBA" id="ARBA00022801"/>
    </source>
</evidence>
<dbReference type="Pfam" id="PF00580">
    <property type="entry name" value="UvrD-helicase"/>
    <property type="match status" value="1"/>
</dbReference>
<evidence type="ECO:0000256" key="9">
    <source>
        <dbReference type="ARBA" id="ARBA00034808"/>
    </source>
</evidence>
<feature type="domain" description="UvrD-like helicase C-terminal" evidence="14">
    <location>
        <begin position="313"/>
        <end position="568"/>
    </location>
</feature>
<keyword evidence="16" id="KW-1185">Reference proteome</keyword>
<organism evidence="15 16">
    <name type="scientific">Flaviflexus ciconiae</name>
    <dbReference type="NCBI Taxonomy" id="2496867"/>
    <lineage>
        <taxon>Bacteria</taxon>
        <taxon>Bacillati</taxon>
        <taxon>Actinomycetota</taxon>
        <taxon>Actinomycetes</taxon>
        <taxon>Actinomycetales</taxon>
        <taxon>Actinomycetaceae</taxon>
        <taxon>Flaviflexus</taxon>
    </lineage>
</organism>
<feature type="binding site" evidence="11">
    <location>
        <begin position="55"/>
        <end position="62"/>
    </location>
    <ligand>
        <name>ATP</name>
        <dbReference type="ChEBI" id="CHEBI:30616"/>
    </ligand>
</feature>
<dbReference type="GO" id="GO:0016887">
    <property type="term" value="F:ATP hydrolysis activity"/>
    <property type="evidence" value="ECO:0007669"/>
    <property type="project" value="RHEA"/>
</dbReference>
<feature type="domain" description="UvrD-like helicase ATP-binding" evidence="13">
    <location>
        <begin position="34"/>
        <end position="312"/>
    </location>
</feature>
<comment type="catalytic activity">
    <reaction evidence="8">
        <text>Couples ATP hydrolysis with the unwinding of duplex DNA by translocating in the 3'-5' direction.</text>
        <dbReference type="EC" id="5.6.2.4"/>
    </reaction>
</comment>
<dbReference type="Pfam" id="PF13361">
    <property type="entry name" value="UvrD_C"/>
    <property type="match status" value="1"/>
</dbReference>
<evidence type="ECO:0000256" key="7">
    <source>
        <dbReference type="ARBA" id="ARBA00023235"/>
    </source>
</evidence>
<evidence type="ECO:0000256" key="2">
    <source>
        <dbReference type="ARBA" id="ARBA00022741"/>
    </source>
</evidence>
<evidence type="ECO:0000256" key="4">
    <source>
        <dbReference type="ARBA" id="ARBA00022806"/>
    </source>
</evidence>
<dbReference type="Gene3D" id="3.40.50.300">
    <property type="entry name" value="P-loop containing nucleotide triphosphate hydrolases"/>
    <property type="match status" value="2"/>
</dbReference>
<dbReference type="GO" id="GO:0005524">
    <property type="term" value="F:ATP binding"/>
    <property type="evidence" value="ECO:0007669"/>
    <property type="project" value="UniProtKB-UniRule"/>
</dbReference>
<evidence type="ECO:0000259" key="13">
    <source>
        <dbReference type="PROSITE" id="PS51198"/>
    </source>
</evidence>
<dbReference type="GO" id="GO:0000725">
    <property type="term" value="P:recombinational repair"/>
    <property type="evidence" value="ECO:0007669"/>
    <property type="project" value="TreeGrafter"/>
</dbReference>
<dbReference type="InterPro" id="IPR014017">
    <property type="entry name" value="DNA_helicase_UvrD-like_C"/>
</dbReference>
<dbReference type="AlphaFoldDB" id="A0A3Q9G557"/>
<dbReference type="EC" id="5.6.2.4" evidence="9"/>
<evidence type="ECO:0000313" key="15">
    <source>
        <dbReference type="EMBL" id="AZQ77868.1"/>
    </source>
</evidence>
<evidence type="ECO:0000259" key="14">
    <source>
        <dbReference type="PROSITE" id="PS51217"/>
    </source>
</evidence>
<keyword evidence="6" id="KW-0238">DNA-binding</keyword>
<keyword evidence="4 11" id="KW-0347">Helicase</keyword>
<evidence type="ECO:0000256" key="1">
    <source>
        <dbReference type="ARBA" id="ARBA00009922"/>
    </source>
</evidence>
<dbReference type="Proteomes" id="UP000280344">
    <property type="component" value="Chromosome"/>
</dbReference>
<dbReference type="KEGG" id="flh:EJ997_11505"/>
<evidence type="ECO:0000256" key="11">
    <source>
        <dbReference type="PROSITE-ProRule" id="PRU00560"/>
    </source>
</evidence>
<dbReference type="PANTHER" id="PTHR11070">
    <property type="entry name" value="UVRD / RECB / PCRA DNA HELICASE FAMILY MEMBER"/>
    <property type="match status" value="1"/>
</dbReference>
<evidence type="ECO:0000256" key="6">
    <source>
        <dbReference type="ARBA" id="ARBA00023125"/>
    </source>
</evidence>
<dbReference type="InterPro" id="IPR013986">
    <property type="entry name" value="DExx_box_DNA_helicase_dom_sf"/>
</dbReference>
<evidence type="ECO:0000256" key="5">
    <source>
        <dbReference type="ARBA" id="ARBA00022840"/>
    </source>
</evidence>
<dbReference type="OrthoDB" id="9806690at2"/>
<dbReference type="GO" id="GO:0003677">
    <property type="term" value="F:DNA binding"/>
    <property type="evidence" value="ECO:0007669"/>
    <property type="project" value="UniProtKB-KW"/>
</dbReference>
<keyword evidence="2 11" id="KW-0547">Nucleotide-binding</keyword>
<sequence>MQERSKATDKYRTTASLGGADKSKPVSATVSLLNSLNEQQRVAATTESRQTLVRAGAGTGKTLTIVARCAHLIESGVQPQQIQALTFTRKSAAEIKSRVENLLGVQAAGLNASTFHSWCMTLIRGNEDTWGYKGWTVIDPEDQLTIFKIARGRCEPGLPPAASIMNCYSFARNAQQRFIQVAVDRLGLTRDQIEEFIVPVIRDYEEVKRLNRYIDYDDVLAIVGMQLQASDKLAEWIGKMYSHLLIDEMQDTNPLQWQILRPLVSRLSLYCVGDDAQSIYGFRGADFASIYNFQDIIPGSKIYKLTDNYRSTQGILDISNWLLRQSPLSYDKDLVAQRSEESTPALETFGAEQTAANRVIDLVEETVNEGEKLKDNLILVRASYIARAVEQVCLQREIPYRFYGGYKLLESAHIRDLLSALRIVANPLDQLAWLRYLMLFPKIGEVSAKRLMDEQIAHLRAHSDIDYSALPSPVADTLSDIRQHQNVVPEAITVAAEHLDPVLEKNYRNQNWDRRWPDFLHLKSLAHGHTSVAGFVEQYIIDPVFSTELTGEPSEDAVIISTIHSSKGMEANHVYLLHASPASFQRHEPLTATRSKKIAGYSMLR</sequence>